<keyword evidence="4 10" id="KW-0808">Transferase</keyword>
<dbReference type="Gene3D" id="3.10.520.10">
    <property type="entry name" value="ApbE-like domains"/>
    <property type="match status" value="1"/>
</dbReference>
<feature type="binding site" evidence="11">
    <location>
        <position position="164"/>
    </location>
    <ligand>
        <name>Mg(2+)</name>
        <dbReference type="ChEBI" id="CHEBI:18420"/>
    </ligand>
</feature>
<evidence type="ECO:0000256" key="9">
    <source>
        <dbReference type="ARBA" id="ARBA00048540"/>
    </source>
</evidence>
<evidence type="ECO:0000256" key="10">
    <source>
        <dbReference type="PIRNR" id="PIRNR006268"/>
    </source>
</evidence>
<organism evidence="13 14">
    <name type="scientific">Gaoshiqia sediminis</name>
    <dbReference type="NCBI Taxonomy" id="2986998"/>
    <lineage>
        <taxon>Bacteria</taxon>
        <taxon>Pseudomonadati</taxon>
        <taxon>Bacteroidota</taxon>
        <taxon>Bacteroidia</taxon>
        <taxon>Marinilabiliales</taxon>
        <taxon>Prolixibacteraceae</taxon>
        <taxon>Gaoshiqia</taxon>
    </lineage>
</organism>
<evidence type="ECO:0000256" key="1">
    <source>
        <dbReference type="ARBA" id="ARBA00011955"/>
    </source>
</evidence>
<comment type="caution">
    <text evidence="13">The sequence shown here is derived from an EMBL/GenBank/DDBJ whole genome shotgun (WGS) entry which is preliminary data.</text>
</comment>
<dbReference type="InterPro" id="IPR003374">
    <property type="entry name" value="ApbE-like_sf"/>
</dbReference>
<dbReference type="AlphaFoldDB" id="A0AA41YCY8"/>
<dbReference type="PANTHER" id="PTHR30040">
    <property type="entry name" value="THIAMINE BIOSYNTHESIS LIPOPROTEIN APBE"/>
    <property type="match status" value="1"/>
</dbReference>
<dbReference type="PROSITE" id="PS51257">
    <property type="entry name" value="PROKAR_LIPOPROTEIN"/>
    <property type="match status" value="1"/>
</dbReference>
<sequence>MKHSFRSITWLVMLSILLLSGCQHEKQYFEVSGMTHTPYHVKYEYSQSLEKEIKAEFANYYHSLNPFDSLSIISQINRNEEVEVDSLFAFTFRKVMQVSEQTNGLFDVTCAPLINLWGFGFSKRDSITQQVIDSIRSFVGYQKIRLEGSRVVKDDPRMLLNFSAVGDGGICDLVARLFDRHNIQNYMVEVGGEVVAKGVNAKGQHWRIGISKPVDDPAGMSQELEQILHLKQRVGVATSGDYRNFYVKDGKKYAHTINPTTGYPADQDILSATIIAPDCLTADAYATAFMVMGSAAARQLKEQVPEIEYFIIFTDEHGNYATEHSPGMEPYLSE</sequence>
<feature type="binding site" evidence="11">
    <location>
        <position position="287"/>
    </location>
    <ligand>
        <name>Mg(2+)</name>
        <dbReference type="ChEBI" id="CHEBI:18420"/>
    </ligand>
</feature>
<keyword evidence="3 10" id="KW-0285">Flavoprotein</keyword>
<comment type="catalytic activity">
    <reaction evidence="9 10 12">
        <text>L-threonyl-[protein] + FAD = FMN-L-threonyl-[protein] + AMP + H(+)</text>
        <dbReference type="Rhea" id="RHEA:36847"/>
        <dbReference type="Rhea" id="RHEA-COMP:11060"/>
        <dbReference type="Rhea" id="RHEA-COMP:11061"/>
        <dbReference type="ChEBI" id="CHEBI:15378"/>
        <dbReference type="ChEBI" id="CHEBI:30013"/>
        <dbReference type="ChEBI" id="CHEBI:57692"/>
        <dbReference type="ChEBI" id="CHEBI:74257"/>
        <dbReference type="ChEBI" id="CHEBI:456215"/>
        <dbReference type="EC" id="2.7.1.180"/>
    </reaction>
</comment>
<keyword evidence="12" id="KW-0449">Lipoprotein</keyword>
<keyword evidence="12" id="KW-1003">Cell membrane</keyword>
<accession>A0AA41YCY8</accession>
<evidence type="ECO:0000256" key="5">
    <source>
        <dbReference type="ARBA" id="ARBA00022723"/>
    </source>
</evidence>
<keyword evidence="12" id="KW-0472">Membrane</keyword>
<dbReference type="Proteomes" id="UP001163821">
    <property type="component" value="Unassembled WGS sequence"/>
</dbReference>
<evidence type="ECO:0000256" key="4">
    <source>
        <dbReference type="ARBA" id="ARBA00022679"/>
    </source>
</evidence>
<dbReference type="GO" id="GO:0016740">
    <property type="term" value="F:transferase activity"/>
    <property type="evidence" value="ECO:0007669"/>
    <property type="project" value="UniProtKB-UniRule"/>
</dbReference>
<keyword evidence="5 10" id="KW-0479">Metal-binding</keyword>
<protein>
    <recommendedName>
        <fullName evidence="2 10">FAD:protein FMN transferase</fullName>
        <ecNumber evidence="1 10">2.7.1.180</ecNumber>
    </recommendedName>
    <alternativeName>
        <fullName evidence="8 10">Flavin transferase</fullName>
    </alternativeName>
</protein>
<dbReference type="EC" id="2.7.1.180" evidence="1 10"/>
<dbReference type="PIRSF" id="PIRSF006268">
    <property type="entry name" value="ApbE"/>
    <property type="match status" value="1"/>
</dbReference>
<keyword evidence="12" id="KW-0997">Cell inner membrane</keyword>
<name>A0AA41YCY8_9BACT</name>
<comment type="subcellular location">
    <subcellularLocation>
        <location evidence="12">Cell inner membrane</location>
        <topology evidence="12">Lipid-anchor</topology>
        <orientation evidence="12">Periplasmic side</orientation>
    </subcellularLocation>
</comment>
<evidence type="ECO:0000313" key="14">
    <source>
        <dbReference type="Proteomes" id="UP001163821"/>
    </source>
</evidence>
<dbReference type="InterPro" id="IPR024932">
    <property type="entry name" value="ApbE"/>
</dbReference>
<comment type="function">
    <text evidence="12">Flavin transferase that catalyzes the transfer of the FMN moiety of FAD and its covalent binding to the hydroxyl group of a threonine residue in a target flavoprotein.</text>
</comment>
<keyword evidence="14" id="KW-1185">Reference proteome</keyword>
<gene>
    <name evidence="13" type="ORF">N2K84_15825</name>
</gene>
<dbReference type="EMBL" id="JAPAAF010000031">
    <property type="protein sequence ID" value="MCW0484210.1"/>
    <property type="molecule type" value="Genomic_DNA"/>
</dbReference>
<evidence type="ECO:0000256" key="12">
    <source>
        <dbReference type="RuleBase" id="RU363002"/>
    </source>
</evidence>
<dbReference type="GO" id="GO:0046872">
    <property type="term" value="F:metal ion binding"/>
    <property type="evidence" value="ECO:0007669"/>
    <property type="project" value="UniProtKB-UniRule"/>
</dbReference>
<comment type="similarity">
    <text evidence="10 12">Belongs to the ApbE family.</text>
</comment>
<keyword evidence="7 10" id="KW-0460">Magnesium</keyword>
<proteinExistence type="inferred from homology"/>
<comment type="cofactor">
    <cofactor evidence="11">
        <name>Mg(2+)</name>
        <dbReference type="ChEBI" id="CHEBI:18420"/>
    </cofactor>
    <cofactor evidence="11">
        <name>Mn(2+)</name>
        <dbReference type="ChEBI" id="CHEBI:29035"/>
    </cofactor>
    <text evidence="11">Magnesium. Can also use manganese.</text>
</comment>
<evidence type="ECO:0000256" key="8">
    <source>
        <dbReference type="ARBA" id="ARBA00031306"/>
    </source>
</evidence>
<evidence type="ECO:0000256" key="2">
    <source>
        <dbReference type="ARBA" id="ARBA00016337"/>
    </source>
</evidence>
<evidence type="ECO:0000256" key="7">
    <source>
        <dbReference type="ARBA" id="ARBA00022842"/>
    </source>
</evidence>
<keyword evidence="6 10" id="KW-0274">FAD</keyword>
<dbReference type="PANTHER" id="PTHR30040:SF2">
    <property type="entry name" value="FAD:PROTEIN FMN TRANSFERASE"/>
    <property type="match status" value="1"/>
</dbReference>
<dbReference type="Pfam" id="PF02424">
    <property type="entry name" value="ApbE"/>
    <property type="match status" value="1"/>
</dbReference>
<feature type="binding site" evidence="11">
    <location>
        <position position="283"/>
    </location>
    <ligand>
        <name>Mg(2+)</name>
        <dbReference type="ChEBI" id="CHEBI:18420"/>
    </ligand>
</feature>
<dbReference type="GO" id="GO:0005886">
    <property type="term" value="C:plasma membrane"/>
    <property type="evidence" value="ECO:0007669"/>
    <property type="project" value="UniProtKB-SubCell"/>
</dbReference>
<dbReference type="SUPFAM" id="SSF143631">
    <property type="entry name" value="ApbE-like"/>
    <property type="match status" value="1"/>
</dbReference>
<evidence type="ECO:0000256" key="6">
    <source>
        <dbReference type="ARBA" id="ARBA00022827"/>
    </source>
</evidence>
<evidence type="ECO:0000256" key="3">
    <source>
        <dbReference type="ARBA" id="ARBA00022630"/>
    </source>
</evidence>
<evidence type="ECO:0000256" key="11">
    <source>
        <dbReference type="PIRSR" id="PIRSR006268-2"/>
    </source>
</evidence>
<evidence type="ECO:0000313" key="13">
    <source>
        <dbReference type="EMBL" id="MCW0484210.1"/>
    </source>
</evidence>
<reference evidence="13" key="1">
    <citation type="submission" date="2022-10" db="EMBL/GenBank/DDBJ databases">
        <title>Gaoshiqiia sediminis gen. nov., sp. nov., isolated from coastal sediment.</title>
        <authorList>
            <person name="Yu W.X."/>
            <person name="Mu D.S."/>
            <person name="Du J.Z."/>
            <person name="Liang Y.Q."/>
        </authorList>
    </citation>
    <scope>NUCLEOTIDE SEQUENCE</scope>
    <source>
        <strain evidence="13">A06</strain>
    </source>
</reference>